<dbReference type="Proteomes" id="UP001597374">
    <property type="component" value="Unassembled WGS sequence"/>
</dbReference>
<accession>A0ABW5CSH7</accession>
<dbReference type="RefSeq" id="WP_250429661.1">
    <property type="nucleotide sequence ID" value="NZ_JALPRR010000002.1"/>
</dbReference>
<evidence type="ECO:0000313" key="3">
    <source>
        <dbReference type="Proteomes" id="UP001597374"/>
    </source>
</evidence>
<comment type="caution">
    <text evidence="2">The sequence shown here is derived from an EMBL/GenBank/DDBJ whole genome shotgun (WGS) entry which is preliminary data.</text>
</comment>
<feature type="region of interest" description="Disordered" evidence="1">
    <location>
        <begin position="104"/>
        <end position="129"/>
    </location>
</feature>
<keyword evidence="3" id="KW-1185">Reference proteome</keyword>
<dbReference type="EMBL" id="JBHUIM010000001">
    <property type="protein sequence ID" value="MFD2244965.1"/>
    <property type="molecule type" value="Genomic_DNA"/>
</dbReference>
<reference evidence="3" key="1">
    <citation type="journal article" date="2019" name="Int. J. Syst. Evol. Microbiol.">
        <title>The Global Catalogue of Microorganisms (GCM) 10K type strain sequencing project: providing services to taxonomists for standard genome sequencing and annotation.</title>
        <authorList>
            <consortium name="The Broad Institute Genomics Platform"/>
            <consortium name="The Broad Institute Genome Sequencing Center for Infectious Disease"/>
            <person name="Wu L."/>
            <person name="Ma J."/>
        </authorList>
    </citation>
    <scope>NUCLEOTIDE SEQUENCE [LARGE SCALE GENOMIC DNA]</scope>
    <source>
        <strain evidence="3">CGMCC 4.1782</strain>
    </source>
</reference>
<protein>
    <recommendedName>
        <fullName evidence="4">Tetratricopeptide repeat protein</fullName>
    </recommendedName>
</protein>
<sequence>MNKSAFLNLIQQVSNISDQQTEELEKVAATFPYCQTAHLLLAKSAYDKGSMLSTQRLRKASSYATNRQLLKRVIYTSPAPEPVFEPAVAEEAVHDTTLVRVSEQTQHTSQALPATEEIQPTTESVEEREATPLAVDEELAEAEAEEVLAEYTILEETEEAPSPEETVYSELSMLLTFNSLSSSSTDLLAISRSITMSEDVEAQEYTAYLQETEEALAEIEFDEAYNALETDSIEAIPEALASAPLVVQEFKAFTTEAFLDEETPVQQEQETSFEDAEVHYTYSEIDRLYMEDALGYWMGSSRMGEVLQLKDEYTRPRPHSFHPELILEYSKTHELEKAIQPTSNALSEQLDIIDQFLKLNPRLKTMVNVKLKPEPQEDLSLKSSKIKKGMASESLANIFLKQGKTKKAIKIYELLILKNPEKKAYFAEQIEKLQTIN</sequence>
<name>A0ABW5CSH7_9BACT</name>
<gene>
    <name evidence="2" type="ORF">ACFSKP_01790</name>
</gene>
<evidence type="ECO:0000313" key="2">
    <source>
        <dbReference type="EMBL" id="MFD2244965.1"/>
    </source>
</evidence>
<proteinExistence type="predicted"/>
<feature type="compositionally biased region" description="Polar residues" evidence="1">
    <location>
        <begin position="104"/>
        <end position="123"/>
    </location>
</feature>
<evidence type="ECO:0000256" key="1">
    <source>
        <dbReference type="SAM" id="MobiDB-lite"/>
    </source>
</evidence>
<evidence type="ECO:0008006" key="4">
    <source>
        <dbReference type="Google" id="ProtNLM"/>
    </source>
</evidence>
<organism evidence="2 3">
    <name type="scientific">Pontibacter ruber</name>
    <dbReference type="NCBI Taxonomy" id="1343895"/>
    <lineage>
        <taxon>Bacteria</taxon>
        <taxon>Pseudomonadati</taxon>
        <taxon>Bacteroidota</taxon>
        <taxon>Cytophagia</taxon>
        <taxon>Cytophagales</taxon>
        <taxon>Hymenobacteraceae</taxon>
        <taxon>Pontibacter</taxon>
    </lineage>
</organism>